<dbReference type="Gene3D" id="3.40.50.40">
    <property type="match status" value="1"/>
</dbReference>
<dbReference type="PRINTS" id="PR00139">
    <property type="entry name" value="ASNGLNASE"/>
</dbReference>
<evidence type="ECO:0000256" key="2">
    <source>
        <dbReference type="ARBA" id="ARBA00022801"/>
    </source>
</evidence>
<dbReference type="Pfam" id="PF17763">
    <property type="entry name" value="Asparaginase_C"/>
    <property type="match status" value="1"/>
</dbReference>
<accession>A0A9Q1CTL3</accession>
<feature type="domain" description="L-asparaginase N-terminal" evidence="5">
    <location>
        <begin position="4"/>
        <end position="209"/>
    </location>
</feature>
<dbReference type="GO" id="GO:0004067">
    <property type="term" value="F:asparaginase activity"/>
    <property type="evidence" value="ECO:0007669"/>
    <property type="project" value="UniProtKB-UniRule"/>
</dbReference>
<evidence type="ECO:0000313" key="7">
    <source>
        <dbReference type="EMBL" id="KAJ8050738.1"/>
    </source>
</evidence>
<dbReference type="Proteomes" id="UP001152320">
    <property type="component" value="Chromosome 1"/>
</dbReference>
<evidence type="ECO:0000256" key="4">
    <source>
        <dbReference type="SAM" id="SignalP"/>
    </source>
</evidence>
<dbReference type="PIRSF" id="PIRSF500176">
    <property type="entry name" value="L_ASNase"/>
    <property type="match status" value="1"/>
</dbReference>
<dbReference type="InterPro" id="IPR037152">
    <property type="entry name" value="L-asparaginase_N_sf"/>
</dbReference>
<keyword evidence="4" id="KW-0732">Signal</keyword>
<protein>
    <recommendedName>
        <fullName evidence="1">asparaginase</fullName>
        <ecNumber evidence="1">3.5.1.1</ecNumber>
    </recommendedName>
</protein>
<dbReference type="Pfam" id="PF00710">
    <property type="entry name" value="Asparaginase"/>
    <property type="match status" value="1"/>
</dbReference>
<evidence type="ECO:0000313" key="8">
    <source>
        <dbReference type="Proteomes" id="UP001152320"/>
    </source>
</evidence>
<dbReference type="InterPro" id="IPR040919">
    <property type="entry name" value="Asparaginase_C"/>
</dbReference>
<dbReference type="PROSITE" id="PS51732">
    <property type="entry name" value="ASN_GLN_ASE_3"/>
    <property type="match status" value="1"/>
</dbReference>
<dbReference type="InterPro" id="IPR027473">
    <property type="entry name" value="L-asparaginase_C"/>
</dbReference>
<proteinExistence type="predicted"/>
<evidence type="ECO:0000256" key="3">
    <source>
        <dbReference type="PROSITE-ProRule" id="PRU10100"/>
    </source>
</evidence>
<dbReference type="InterPro" id="IPR041725">
    <property type="entry name" value="L-asparaginase_I"/>
</dbReference>
<dbReference type="InterPro" id="IPR006034">
    <property type="entry name" value="Asparaginase/glutaminase-like"/>
</dbReference>
<dbReference type="InterPro" id="IPR027475">
    <property type="entry name" value="Asparaginase/glutaminase_AS2"/>
</dbReference>
<dbReference type="InterPro" id="IPR027474">
    <property type="entry name" value="L-asparaginase_N"/>
</dbReference>
<dbReference type="AlphaFoldDB" id="A0A9Q1CTL3"/>
<sequence length="374" mass="41210">MATKVLVLFTSGLLGMAKNKYGVYEPTSQNLLKAIKEITMTHDKKYPEENELDENYCALPRSSEEEKRIIYTVMQYNPLKDSSNITKEDWVKMVKDIRDNYNAFEGFVVLHGTDTMAYTASALSFMLEGLSKPVILTGSQSPISNVKGDGIHNLVQALYIAANENISEVALFFDKKLFRGNRVTNVSSTDLAAFDSPNFEPLLDIGVKQKEVFARKFSSLSLSGKGSSTRGYNKPTFHTSMNENVGLLHLYPGLKAETVREFLKPPMEGAVLLTFGAGNCSSDLLKEIGNACKKGSIVVNCTQCKRGFVSLSYSTGLNLSHEGVLSGADMTIEAAFTKLCFLLGNTSLSLQERKSMMTKNIRGEMTDAEPPDTF</sequence>
<dbReference type="EMBL" id="JAIZAY010000001">
    <property type="protein sequence ID" value="KAJ8050738.1"/>
    <property type="molecule type" value="Genomic_DNA"/>
</dbReference>
<dbReference type="PANTHER" id="PTHR11707">
    <property type="entry name" value="L-ASPARAGINASE"/>
    <property type="match status" value="1"/>
</dbReference>
<feature type="active site" evidence="3">
    <location>
        <position position="113"/>
    </location>
</feature>
<dbReference type="OrthoDB" id="542841at2759"/>
<dbReference type="PANTHER" id="PTHR11707:SF28">
    <property type="entry name" value="60 KDA LYSOPHOSPHOLIPASE"/>
    <property type="match status" value="1"/>
</dbReference>
<reference evidence="7" key="1">
    <citation type="submission" date="2021-10" db="EMBL/GenBank/DDBJ databases">
        <title>Tropical sea cucumber genome reveals ecological adaptation and Cuvierian tubules defense mechanism.</title>
        <authorList>
            <person name="Chen T."/>
        </authorList>
    </citation>
    <scope>NUCLEOTIDE SEQUENCE</scope>
    <source>
        <strain evidence="7">Nanhai2018</strain>
        <tissue evidence="7">Muscle</tissue>
    </source>
</reference>
<dbReference type="EC" id="3.5.1.1" evidence="1"/>
<feature type="signal peptide" evidence="4">
    <location>
        <begin position="1"/>
        <end position="17"/>
    </location>
</feature>
<organism evidence="7 8">
    <name type="scientific">Holothuria leucospilota</name>
    <name type="common">Black long sea cucumber</name>
    <name type="synonym">Mertensiothuria leucospilota</name>
    <dbReference type="NCBI Taxonomy" id="206669"/>
    <lineage>
        <taxon>Eukaryota</taxon>
        <taxon>Metazoa</taxon>
        <taxon>Echinodermata</taxon>
        <taxon>Eleutherozoa</taxon>
        <taxon>Echinozoa</taxon>
        <taxon>Holothuroidea</taxon>
        <taxon>Aspidochirotacea</taxon>
        <taxon>Aspidochirotida</taxon>
        <taxon>Holothuriidae</taxon>
        <taxon>Holothuria</taxon>
    </lineage>
</organism>
<evidence type="ECO:0000256" key="1">
    <source>
        <dbReference type="ARBA" id="ARBA00012920"/>
    </source>
</evidence>
<dbReference type="InterPro" id="IPR036152">
    <property type="entry name" value="Asp/glu_Ase-like_sf"/>
</dbReference>
<gene>
    <name evidence="7" type="ORF">HOLleu_04049</name>
</gene>
<dbReference type="PIRSF" id="PIRSF001220">
    <property type="entry name" value="L-ASNase_gatD"/>
    <property type="match status" value="1"/>
</dbReference>
<comment type="caution">
    <text evidence="7">The sequence shown here is derived from an EMBL/GenBank/DDBJ whole genome shotgun (WGS) entry which is preliminary data.</text>
</comment>
<name>A0A9Q1CTL3_HOLLE</name>
<keyword evidence="2" id="KW-0378">Hydrolase</keyword>
<dbReference type="CDD" id="cd08963">
    <property type="entry name" value="L-asparaginase_I"/>
    <property type="match status" value="1"/>
</dbReference>
<evidence type="ECO:0000259" key="5">
    <source>
        <dbReference type="Pfam" id="PF00710"/>
    </source>
</evidence>
<dbReference type="PROSITE" id="PS00917">
    <property type="entry name" value="ASN_GLN_ASE_2"/>
    <property type="match status" value="1"/>
</dbReference>
<dbReference type="SUPFAM" id="SSF53774">
    <property type="entry name" value="Glutaminase/Asparaginase"/>
    <property type="match status" value="1"/>
</dbReference>
<feature type="domain" description="Asparaginase/glutaminase C-terminal" evidence="6">
    <location>
        <begin position="244"/>
        <end position="357"/>
    </location>
</feature>
<dbReference type="GO" id="GO:0009066">
    <property type="term" value="P:aspartate family amino acid metabolic process"/>
    <property type="evidence" value="ECO:0007669"/>
    <property type="project" value="UniProtKB-ARBA"/>
</dbReference>
<dbReference type="SMART" id="SM00870">
    <property type="entry name" value="Asparaginase"/>
    <property type="match status" value="1"/>
</dbReference>
<dbReference type="FunFam" id="3.40.50.40:FF:000001">
    <property type="entry name" value="L-asparaginase 1"/>
    <property type="match status" value="1"/>
</dbReference>
<feature type="chain" id="PRO_5040354842" description="asparaginase" evidence="4">
    <location>
        <begin position="18"/>
        <end position="374"/>
    </location>
</feature>
<dbReference type="Gene3D" id="3.40.50.1170">
    <property type="entry name" value="L-asparaginase, N-terminal domain"/>
    <property type="match status" value="1"/>
</dbReference>
<keyword evidence="8" id="KW-1185">Reference proteome</keyword>
<evidence type="ECO:0000259" key="6">
    <source>
        <dbReference type="Pfam" id="PF17763"/>
    </source>
</evidence>